<evidence type="ECO:0000256" key="1">
    <source>
        <dbReference type="ARBA" id="ARBA00004985"/>
    </source>
</evidence>
<sequence length="342" mass="38049">MENKKLEADIVKMTKKARVASRQMALISTTEKNKALRVMARAIVAKADYLIKENKKDLKEAQTQDYSKALVDRLVLNEKRIKGMATCLLDTAKIKDPVGEVLKKFKPPNGLLIEKVRVPIGVIGIIYESRPNVTSDCIGLCLKSGNAVILKGGKEAFHSNKAIFSILQKALKTTKIPVDAIQLVMVKDRQAVNVLLKQYKNVDLIVPRGGEGLIRFVTEHSLIPVVKHDKGLCHTYVSDKADLKMAGQICFNAKVQRPGVCNAMETLLVHKKIAAKFLPEIIRSLQEAGVEVRGCRQTRKIVSKGVLLATAQDWDEEYLEMILSIKVVDNMQEAVDHINIYG</sequence>
<evidence type="ECO:0000256" key="4">
    <source>
        <dbReference type="ARBA" id="ARBA00022650"/>
    </source>
</evidence>
<protein>
    <recommendedName>
        <fullName evidence="2">glutamate-5-semialdehyde dehydrogenase</fullName>
        <ecNumber evidence="2">1.2.1.41</ecNumber>
    </recommendedName>
</protein>
<evidence type="ECO:0000259" key="8">
    <source>
        <dbReference type="Pfam" id="PF00171"/>
    </source>
</evidence>
<dbReference type="Gene3D" id="3.40.605.10">
    <property type="entry name" value="Aldehyde Dehydrogenase, Chain A, domain 1"/>
    <property type="match status" value="1"/>
</dbReference>
<dbReference type="SUPFAM" id="SSF53720">
    <property type="entry name" value="ALDH-like"/>
    <property type="match status" value="1"/>
</dbReference>
<dbReference type="PANTHER" id="PTHR11063:SF8">
    <property type="entry name" value="DELTA-1-PYRROLINE-5-CARBOXYLATE SYNTHASE"/>
    <property type="match status" value="1"/>
</dbReference>
<comment type="pathway">
    <text evidence="1">Amino-acid biosynthesis; L-proline biosynthesis; L-glutamate 5-semialdehyde from L-glutamate: step 2/2.</text>
</comment>
<feature type="non-terminal residue" evidence="9">
    <location>
        <position position="342"/>
    </location>
</feature>
<dbReference type="EMBL" id="UOGJ01000136">
    <property type="protein sequence ID" value="VAX37695.1"/>
    <property type="molecule type" value="Genomic_DNA"/>
</dbReference>
<dbReference type="EC" id="1.2.1.41" evidence="2"/>
<evidence type="ECO:0000256" key="2">
    <source>
        <dbReference type="ARBA" id="ARBA00013002"/>
    </source>
</evidence>
<dbReference type="HAMAP" id="MF_00412">
    <property type="entry name" value="ProA"/>
    <property type="match status" value="1"/>
</dbReference>
<dbReference type="NCBIfam" id="TIGR00407">
    <property type="entry name" value="proA"/>
    <property type="match status" value="1"/>
</dbReference>
<dbReference type="InterPro" id="IPR016162">
    <property type="entry name" value="Ald_DH_N"/>
</dbReference>
<dbReference type="UniPathway" id="UPA00098">
    <property type="reaction ID" value="UER00360"/>
</dbReference>
<dbReference type="GO" id="GO:0004350">
    <property type="term" value="F:glutamate-5-semialdehyde dehydrogenase activity"/>
    <property type="evidence" value="ECO:0007669"/>
    <property type="project" value="UniProtKB-EC"/>
</dbReference>
<evidence type="ECO:0000256" key="5">
    <source>
        <dbReference type="ARBA" id="ARBA00022857"/>
    </source>
</evidence>
<dbReference type="CDD" id="cd07079">
    <property type="entry name" value="ALDH_F18-19_ProA-GPR"/>
    <property type="match status" value="1"/>
</dbReference>
<dbReference type="Pfam" id="PF00171">
    <property type="entry name" value="Aldedh"/>
    <property type="match status" value="1"/>
</dbReference>
<evidence type="ECO:0000256" key="6">
    <source>
        <dbReference type="ARBA" id="ARBA00023002"/>
    </source>
</evidence>
<keyword evidence="5" id="KW-0521">NADP</keyword>
<organism evidence="9">
    <name type="scientific">hydrothermal vent metagenome</name>
    <dbReference type="NCBI Taxonomy" id="652676"/>
    <lineage>
        <taxon>unclassified sequences</taxon>
        <taxon>metagenomes</taxon>
        <taxon>ecological metagenomes</taxon>
    </lineage>
</organism>
<keyword evidence="4" id="KW-0641">Proline biosynthesis</keyword>
<dbReference type="InterPro" id="IPR015590">
    <property type="entry name" value="Aldehyde_DH_dom"/>
</dbReference>
<dbReference type="AlphaFoldDB" id="A0A3B1DYX7"/>
<dbReference type="NCBIfam" id="NF001221">
    <property type="entry name" value="PRK00197.1"/>
    <property type="match status" value="1"/>
</dbReference>
<dbReference type="InterPro" id="IPR016161">
    <property type="entry name" value="Ald_DH/histidinol_DH"/>
</dbReference>
<proteinExistence type="inferred from homology"/>
<dbReference type="InterPro" id="IPR000965">
    <property type="entry name" value="GPR_dom"/>
</dbReference>
<keyword evidence="6 9" id="KW-0560">Oxidoreductase</keyword>
<dbReference type="Gene3D" id="3.40.309.10">
    <property type="entry name" value="Aldehyde Dehydrogenase, Chain A, domain 2"/>
    <property type="match status" value="1"/>
</dbReference>
<dbReference type="InterPro" id="IPR016163">
    <property type="entry name" value="Ald_DH_C"/>
</dbReference>
<evidence type="ECO:0000256" key="3">
    <source>
        <dbReference type="ARBA" id="ARBA00022605"/>
    </source>
</evidence>
<keyword evidence="3" id="KW-0028">Amino-acid biosynthesis</keyword>
<dbReference type="PANTHER" id="PTHR11063">
    <property type="entry name" value="GLUTAMATE SEMIALDEHYDE DEHYDROGENASE"/>
    <property type="match status" value="1"/>
</dbReference>
<accession>A0A3B1DYX7</accession>
<name>A0A3B1DYX7_9ZZZZ</name>
<dbReference type="GO" id="GO:0055129">
    <property type="term" value="P:L-proline biosynthetic process"/>
    <property type="evidence" value="ECO:0007669"/>
    <property type="project" value="UniProtKB-UniPathway"/>
</dbReference>
<evidence type="ECO:0000256" key="7">
    <source>
        <dbReference type="ARBA" id="ARBA00049024"/>
    </source>
</evidence>
<gene>
    <name evidence="9" type="ORF">MNBD_UNCLBAC01-152</name>
</gene>
<feature type="domain" description="Aldehyde dehydrogenase" evidence="8">
    <location>
        <begin position="7"/>
        <end position="288"/>
    </location>
</feature>
<comment type="catalytic activity">
    <reaction evidence="7">
        <text>L-glutamate 5-semialdehyde + phosphate + NADP(+) = L-glutamyl 5-phosphate + NADPH + H(+)</text>
        <dbReference type="Rhea" id="RHEA:19541"/>
        <dbReference type="ChEBI" id="CHEBI:15378"/>
        <dbReference type="ChEBI" id="CHEBI:43474"/>
        <dbReference type="ChEBI" id="CHEBI:57783"/>
        <dbReference type="ChEBI" id="CHEBI:58066"/>
        <dbReference type="ChEBI" id="CHEBI:58274"/>
        <dbReference type="ChEBI" id="CHEBI:58349"/>
        <dbReference type="EC" id="1.2.1.41"/>
    </reaction>
</comment>
<reference evidence="9" key="1">
    <citation type="submission" date="2018-06" db="EMBL/GenBank/DDBJ databases">
        <authorList>
            <person name="Zhirakovskaya E."/>
        </authorList>
    </citation>
    <scope>NUCLEOTIDE SEQUENCE</scope>
</reference>
<evidence type="ECO:0000313" key="9">
    <source>
        <dbReference type="EMBL" id="VAX37695.1"/>
    </source>
</evidence>